<sequence length="254" mass="28222">MNKTYLSLALMTLPLLFSACGGSSSSSSDSKNDGKGSIDFKEYFPIKDMSKLFITTQRDGDDIQRSSYSEVINVNGNAISTTVNTKLIEKVVFTDTNITTTDTEDDETTVNSIFRNIDLGDTLFTQKQESTESNDLGTINTSLNYTCILKSKEEKFEKGDNLYSGDLLKIECVAQGNVIYDIKQTILDAGAATDLNGTHTIYDTSYIYLKKELGLVAFINDDCITNAKLPFLINDNAKTTACIKQKYDYEFYIP</sequence>
<reference evidence="2" key="1">
    <citation type="submission" date="2020-01" db="EMBL/GenBank/DDBJ databases">
        <authorList>
            <person name="Meier V. D."/>
            <person name="Meier V D."/>
        </authorList>
    </citation>
    <scope>NUCLEOTIDE SEQUENCE</scope>
    <source>
        <strain evidence="2">HLG_WM_MAG_02</strain>
    </source>
</reference>
<dbReference type="PROSITE" id="PS51257">
    <property type="entry name" value="PROKAR_LIPOPROTEIN"/>
    <property type="match status" value="1"/>
</dbReference>
<dbReference type="AlphaFoldDB" id="A0A6S6STQ7"/>
<keyword evidence="1" id="KW-0732">Signal</keyword>
<feature type="chain" id="PRO_5028380103" description="Lipoprotein" evidence="1">
    <location>
        <begin position="20"/>
        <end position="254"/>
    </location>
</feature>
<evidence type="ECO:0000313" key="2">
    <source>
        <dbReference type="EMBL" id="CAA6809191.1"/>
    </source>
</evidence>
<dbReference type="EMBL" id="CACVAZ010000056">
    <property type="protein sequence ID" value="CAA6809191.1"/>
    <property type="molecule type" value="Genomic_DNA"/>
</dbReference>
<organism evidence="2">
    <name type="scientific">uncultured Sulfurovum sp</name>
    <dbReference type="NCBI Taxonomy" id="269237"/>
    <lineage>
        <taxon>Bacteria</taxon>
        <taxon>Pseudomonadati</taxon>
        <taxon>Campylobacterota</taxon>
        <taxon>Epsilonproteobacteria</taxon>
        <taxon>Campylobacterales</taxon>
        <taxon>Sulfurovaceae</taxon>
        <taxon>Sulfurovum</taxon>
        <taxon>environmental samples</taxon>
    </lineage>
</organism>
<accession>A0A6S6STQ7</accession>
<evidence type="ECO:0008006" key="3">
    <source>
        <dbReference type="Google" id="ProtNLM"/>
    </source>
</evidence>
<feature type="signal peptide" evidence="1">
    <location>
        <begin position="1"/>
        <end position="19"/>
    </location>
</feature>
<evidence type="ECO:0000256" key="1">
    <source>
        <dbReference type="SAM" id="SignalP"/>
    </source>
</evidence>
<name>A0A6S6STQ7_9BACT</name>
<proteinExistence type="predicted"/>
<protein>
    <recommendedName>
        <fullName evidence="3">Lipoprotein</fullName>
    </recommendedName>
</protein>
<gene>
    <name evidence="2" type="ORF">HELGO_WM37207</name>
</gene>